<feature type="domain" description="Rhodanese" evidence="10">
    <location>
        <begin position="862"/>
        <end position="959"/>
    </location>
</feature>
<protein>
    <submittedName>
        <fullName evidence="11">DpgD protein</fullName>
    </submittedName>
</protein>
<comment type="caution">
    <text evidence="11">The sequence shown here is derived from an EMBL/GenBank/DDBJ whole genome shotgun (WGS) entry which is preliminary data.</text>
</comment>
<dbReference type="AlphaFoldDB" id="A0A812XKB9"/>
<evidence type="ECO:0000256" key="3">
    <source>
        <dbReference type="ARBA" id="ARBA00022448"/>
    </source>
</evidence>
<dbReference type="EMBL" id="CAJNJA010037918">
    <property type="protein sequence ID" value="CAE7740797.1"/>
    <property type="molecule type" value="Genomic_DNA"/>
</dbReference>
<dbReference type="InterPro" id="IPR029033">
    <property type="entry name" value="His_PPase_superfam"/>
</dbReference>
<proteinExistence type="inferred from homology"/>
<dbReference type="InterPro" id="IPR013078">
    <property type="entry name" value="His_Pase_superF_clade-1"/>
</dbReference>
<dbReference type="GO" id="GO:0015293">
    <property type="term" value="F:symporter activity"/>
    <property type="evidence" value="ECO:0007669"/>
    <property type="project" value="InterPro"/>
</dbReference>
<dbReference type="SUPFAM" id="SSF53254">
    <property type="entry name" value="Phosphoglycerate mutase-like"/>
    <property type="match status" value="1"/>
</dbReference>
<dbReference type="PROSITE" id="PS50206">
    <property type="entry name" value="RHODANESE_3"/>
    <property type="match status" value="1"/>
</dbReference>
<evidence type="ECO:0000313" key="11">
    <source>
        <dbReference type="EMBL" id="CAE7740797.1"/>
    </source>
</evidence>
<feature type="transmembrane region" description="Helical" evidence="9">
    <location>
        <begin position="76"/>
        <end position="99"/>
    </location>
</feature>
<keyword evidence="5 9" id="KW-1133">Transmembrane helix</keyword>
<evidence type="ECO:0000313" key="12">
    <source>
        <dbReference type="Proteomes" id="UP000601435"/>
    </source>
</evidence>
<dbReference type="PROSITE" id="PS00166">
    <property type="entry name" value="ENOYL_COA_HYDRATASE"/>
    <property type="match status" value="1"/>
</dbReference>
<evidence type="ECO:0000256" key="4">
    <source>
        <dbReference type="ARBA" id="ARBA00022692"/>
    </source>
</evidence>
<evidence type="ECO:0000256" key="6">
    <source>
        <dbReference type="ARBA" id="ARBA00023136"/>
    </source>
</evidence>
<sequence length="964" mass="103818">MSSRWFAPLLIAAAVLGWLMATLFGDVGWLQTTTAILQNSFLAALRMIIVPLIFFSLLTGVLQLRGTRSMGRLGGVTVLYYSATSAIAIGIGLTVVFFIHPWTAYPPLADLPEMTSGLIAQDQGGAMALIGNLLQSMLVNPFTALAEINILGVLTTALIFGLAAAFTLPEDSHWPKMLDEMTKVVYTCARWVLTTLPIGMFAITFQLTGRIDLATLTSLGQFALVVFGATALHGLVILPTIAWVFGNVSPIRLAKALAQPMLTAFITSSSAATLPLSMTTAEEKLGVERSKAAFVLPLGATINMDGTALFEGIAVIFLAYMFSVPIDAGSVVMVFLITMLASAGAPGIPSGSMAGLQVVLLAVGIPLEAIGLLLLIERPLDTFRTAVNVEGDLIGAIIARQAKRTGRHLLANEKIHAVYSSPLQRCMDTAKFASAGTNLTVQPIAGLAEMSIGEWEDTSFKELSEHHDFINRSTTDIHYTAPGGESLAVVAQRVTEAMLQIDQQHEPDETILVVSHGVALAVALAVFLEASPSRWINYHFNNWDMTEFCIVDKSNHIMTVRLNRPDRLNALHPPANAELGEVFDDFAADSDMWVAIITGEGRGFSAGNDLRYQAEGGERVPMPRGFGGLTSRFDLSKPVIAAVNGVAMGGGFEIALACDLIIASDKARFALPEPKVGLAALAGGLNRLPRQIGPKRALGMILTGRHVAAEEGEKLGFVNEVVPHDELMSAALRWANMITECAPLSIRASKDVVYRSLDNPSLEASMKAKYDSVQSMVTSEDFIEGTLGINHQCLSGNNGIGDYGNRETDIVERFRFAALGHFSHNFGLRNGHVQQVTHKDLIAAALAEVDTLDIDDAVALLDQEDIVFVDIRDPRELEREGKVPGAVHAPRGMLEFWVDPTSPYYKEVFGSDAKFVFYCQSGWRSALATKAVQDMGLENVTHIGEGFRGWKDAGAPTEDVTPRG</sequence>
<evidence type="ECO:0000259" key="10">
    <source>
        <dbReference type="PROSITE" id="PS50206"/>
    </source>
</evidence>
<dbReference type="PRINTS" id="PR00173">
    <property type="entry name" value="EDTRNSPORT"/>
</dbReference>
<dbReference type="Pfam" id="PF00378">
    <property type="entry name" value="ECH_1"/>
    <property type="match status" value="1"/>
</dbReference>
<dbReference type="InterPro" id="IPR001763">
    <property type="entry name" value="Rhodanese-like_dom"/>
</dbReference>
<keyword evidence="3" id="KW-0813">Transport</keyword>
<gene>
    <name evidence="11" type="primary">dpgD</name>
    <name evidence="11" type="ORF">SNEC2469_LOCUS21409</name>
</gene>
<dbReference type="SUPFAM" id="SSF52821">
    <property type="entry name" value="Rhodanese/Cell cycle control phosphatase"/>
    <property type="match status" value="1"/>
</dbReference>
<comment type="subcellular location">
    <subcellularLocation>
        <location evidence="1">Membrane</location>
        <topology evidence="1">Multi-pass membrane protein</topology>
    </subcellularLocation>
</comment>
<feature type="transmembrane region" description="Helical" evidence="9">
    <location>
        <begin position="41"/>
        <end position="64"/>
    </location>
</feature>
<dbReference type="OrthoDB" id="449475at2759"/>
<evidence type="ECO:0000256" key="5">
    <source>
        <dbReference type="ARBA" id="ARBA00022989"/>
    </source>
</evidence>
<dbReference type="Proteomes" id="UP000601435">
    <property type="component" value="Unassembled WGS sequence"/>
</dbReference>
<dbReference type="InterPro" id="IPR001991">
    <property type="entry name" value="Na-dicarboxylate_symporter"/>
</dbReference>
<dbReference type="Gene3D" id="1.10.3860.10">
    <property type="entry name" value="Sodium:dicarboxylate symporter"/>
    <property type="match status" value="1"/>
</dbReference>
<dbReference type="Gene3D" id="3.40.50.1240">
    <property type="entry name" value="Phosphoglycerate mutase-like"/>
    <property type="match status" value="1"/>
</dbReference>
<feature type="transmembrane region" description="Helical" evidence="9">
    <location>
        <begin position="148"/>
        <end position="168"/>
    </location>
</feature>
<dbReference type="CDD" id="cd06558">
    <property type="entry name" value="crotonase-like"/>
    <property type="match status" value="1"/>
</dbReference>
<dbReference type="InterPro" id="IPR001753">
    <property type="entry name" value="Enoyl-CoA_hydra/iso"/>
</dbReference>
<accession>A0A812XKB9</accession>
<feature type="transmembrane region" description="Helical" evidence="9">
    <location>
        <begin position="188"/>
        <end position="207"/>
    </location>
</feature>
<dbReference type="Gene3D" id="3.90.226.10">
    <property type="entry name" value="2-enoyl-CoA Hydratase, Chain A, domain 1"/>
    <property type="match status" value="1"/>
</dbReference>
<dbReference type="InterPro" id="IPR018376">
    <property type="entry name" value="Enoyl-CoA_hyd/isom_CS"/>
</dbReference>
<dbReference type="SUPFAM" id="SSF52096">
    <property type="entry name" value="ClpP/crotonase"/>
    <property type="match status" value="1"/>
</dbReference>
<evidence type="ECO:0000256" key="1">
    <source>
        <dbReference type="ARBA" id="ARBA00004141"/>
    </source>
</evidence>
<dbReference type="Gene3D" id="3.40.250.10">
    <property type="entry name" value="Rhodanese-like domain"/>
    <property type="match status" value="1"/>
</dbReference>
<dbReference type="InterPro" id="IPR029045">
    <property type="entry name" value="ClpP/crotonase-like_dom_sf"/>
</dbReference>
<keyword evidence="7" id="KW-0456">Lyase</keyword>
<dbReference type="Pfam" id="PF00375">
    <property type="entry name" value="SDF"/>
    <property type="match status" value="1"/>
</dbReference>
<feature type="transmembrane region" description="Helical" evidence="9">
    <location>
        <begin position="354"/>
        <end position="376"/>
    </location>
</feature>
<evidence type="ECO:0000256" key="2">
    <source>
        <dbReference type="ARBA" id="ARBA00005254"/>
    </source>
</evidence>
<organism evidence="11 12">
    <name type="scientific">Symbiodinium necroappetens</name>
    <dbReference type="NCBI Taxonomy" id="1628268"/>
    <lineage>
        <taxon>Eukaryota</taxon>
        <taxon>Sar</taxon>
        <taxon>Alveolata</taxon>
        <taxon>Dinophyceae</taxon>
        <taxon>Suessiales</taxon>
        <taxon>Symbiodiniaceae</taxon>
        <taxon>Symbiodinium</taxon>
    </lineage>
</organism>
<dbReference type="PANTHER" id="PTHR11958:SF63">
    <property type="entry name" value="AMINO ACID TRANSPORTER"/>
    <property type="match status" value="1"/>
</dbReference>
<dbReference type="CDD" id="cd07067">
    <property type="entry name" value="HP_PGM_like"/>
    <property type="match status" value="1"/>
</dbReference>
<dbReference type="InterPro" id="IPR050746">
    <property type="entry name" value="DAACS"/>
</dbReference>
<dbReference type="GO" id="GO:0016829">
    <property type="term" value="F:lyase activity"/>
    <property type="evidence" value="ECO:0007669"/>
    <property type="project" value="UniProtKB-KW"/>
</dbReference>
<evidence type="ECO:0000256" key="8">
    <source>
        <dbReference type="RuleBase" id="RU003707"/>
    </source>
</evidence>
<keyword evidence="12" id="KW-1185">Reference proteome</keyword>
<feature type="transmembrane region" description="Helical" evidence="9">
    <location>
        <begin position="510"/>
        <end position="528"/>
    </location>
</feature>
<dbReference type="SMART" id="SM00450">
    <property type="entry name" value="RHOD"/>
    <property type="match status" value="1"/>
</dbReference>
<dbReference type="PANTHER" id="PTHR11958">
    <property type="entry name" value="SODIUM/DICARBOXYLATE SYMPORTER-RELATED"/>
    <property type="match status" value="1"/>
</dbReference>
<dbReference type="InterPro" id="IPR036873">
    <property type="entry name" value="Rhodanese-like_dom_sf"/>
</dbReference>
<dbReference type="SUPFAM" id="SSF118215">
    <property type="entry name" value="Proton glutamate symport protein"/>
    <property type="match status" value="1"/>
</dbReference>
<dbReference type="InterPro" id="IPR036458">
    <property type="entry name" value="Na:dicarbo_symporter_sf"/>
</dbReference>
<comment type="similarity">
    <text evidence="2 8">Belongs to the enoyl-CoA hydratase/isomerase family.</text>
</comment>
<dbReference type="GO" id="GO:0016020">
    <property type="term" value="C:membrane"/>
    <property type="evidence" value="ECO:0007669"/>
    <property type="project" value="UniProtKB-SubCell"/>
</dbReference>
<evidence type="ECO:0000256" key="7">
    <source>
        <dbReference type="ARBA" id="ARBA00023239"/>
    </source>
</evidence>
<reference evidence="11" key="1">
    <citation type="submission" date="2021-02" db="EMBL/GenBank/DDBJ databases">
        <authorList>
            <person name="Dougan E. K."/>
            <person name="Rhodes N."/>
            <person name="Thang M."/>
            <person name="Chan C."/>
        </authorList>
    </citation>
    <scope>NUCLEOTIDE SEQUENCE</scope>
</reference>
<keyword evidence="6 9" id="KW-0472">Membrane</keyword>
<dbReference type="CDD" id="cd01447">
    <property type="entry name" value="Polysulfide_ST"/>
    <property type="match status" value="1"/>
</dbReference>
<name>A0A812XKB9_9DINO</name>
<dbReference type="Pfam" id="PF00581">
    <property type="entry name" value="Rhodanese"/>
    <property type="match status" value="1"/>
</dbReference>
<keyword evidence="4 9" id="KW-0812">Transmembrane</keyword>
<dbReference type="FunFam" id="3.90.226.10:FF:000009">
    <property type="entry name" value="Carnitinyl-CoA dehydratase"/>
    <property type="match status" value="1"/>
</dbReference>
<feature type="transmembrane region" description="Helical" evidence="9">
    <location>
        <begin position="219"/>
        <end position="245"/>
    </location>
</feature>
<evidence type="ECO:0000256" key="9">
    <source>
        <dbReference type="SAM" id="Phobius"/>
    </source>
</evidence>